<dbReference type="Pfam" id="PF05974">
    <property type="entry name" value="DUF892"/>
    <property type="match status" value="1"/>
</dbReference>
<gene>
    <name evidence="1" type="ORF">JMN32_15270</name>
</gene>
<protein>
    <submittedName>
        <fullName evidence="1">DUF892 family protein</fullName>
    </submittedName>
</protein>
<reference evidence="1" key="1">
    <citation type="submission" date="2021-01" db="EMBL/GenBank/DDBJ databases">
        <title>Fulvivirga kasyanovii gen. nov., sp nov., a novel member of the phylum Bacteroidetes isolated from seawater in a mussel farm.</title>
        <authorList>
            <person name="Zhao L.-H."/>
            <person name="Wang Z.-J."/>
        </authorList>
    </citation>
    <scope>NUCLEOTIDE SEQUENCE</scope>
    <source>
        <strain evidence="1">29W222</strain>
    </source>
</reference>
<evidence type="ECO:0000313" key="2">
    <source>
        <dbReference type="Proteomes" id="UP000614216"/>
    </source>
</evidence>
<dbReference type="AlphaFoldDB" id="A0A937KCM2"/>
<accession>A0A937KCM2</accession>
<dbReference type="RefSeq" id="WP_202857216.1">
    <property type="nucleotide sequence ID" value="NZ_JAEUGD010000053.1"/>
</dbReference>
<comment type="caution">
    <text evidence="1">The sequence shown here is derived from an EMBL/GenBank/DDBJ whole genome shotgun (WGS) entry which is preliminary data.</text>
</comment>
<dbReference type="InterPro" id="IPR012347">
    <property type="entry name" value="Ferritin-like"/>
</dbReference>
<organism evidence="1 2">
    <name type="scientific">Fulvivirga marina</name>
    <dbReference type="NCBI Taxonomy" id="2494733"/>
    <lineage>
        <taxon>Bacteria</taxon>
        <taxon>Pseudomonadati</taxon>
        <taxon>Bacteroidota</taxon>
        <taxon>Cytophagia</taxon>
        <taxon>Cytophagales</taxon>
        <taxon>Fulvivirgaceae</taxon>
        <taxon>Fulvivirga</taxon>
    </lineage>
</organism>
<dbReference type="Gene3D" id="1.20.1260.10">
    <property type="match status" value="1"/>
</dbReference>
<proteinExistence type="predicted"/>
<dbReference type="InterPro" id="IPR009078">
    <property type="entry name" value="Ferritin-like_SF"/>
</dbReference>
<sequence>MTMKKNEIKAGVDVEQFIDIVQKFYNLIMQEQRELPVILHEVKDLQLVIAVNHQLNLAKNQVHHTEVILQEMGITLHDYGEDVEVFKQKISELITTYTDHKRQDLFIIHLIQKINRQKTVYLNLLMDYADSLETTTLKDFLNNTRKEEKATSRTLAKLAQLLRRRGDK</sequence>
<dbReference type="EMBL" id="JAEUGD010000053">
    <property type="protein sequence ID" value="MBL6447677.1"/>
    <property type="molecule type" value="Genomic_DNA"/>
</dbReference>
<dbReference type="Proteomes" id="UP000614216">
    <property type="component" value="Unassembled WGS sequence"/>
</dbReference>
<dbReference type="InterPro" id="IPR010287">
    <property type="entry name" value="DUF892_YciF-like"/>
</dbReference>
<keyword evidence="2" id="KW-1185">Reference proteome</keyword>
<evidence type="ECO:0000313" key="1">
    <source>
        <dbReference type="EMBL" id="MBL6447677.1"/>
    </source>
</evidence>
<name>A0A937KCM2_9BACT</name>
<dbReference type="SUPFAM" id="SSF47240">
    <property type="entry name" value="Ferritin-like"/>
    <property type="match status" value="1"/>
</dbReference>